<dbReference type="Pfam" id="PF11304">
    <property type="entry name" value="DUF3106"/>
    <property type="match status" value="1"/>
</dbReference>
<sequence length="257" mass="27004">MAASSRSKARGTILVAVVLSAIAAGVAVRAQVPAGADSSAGSMVDGGAATLPKASSPAAQVPAAFRTLTPQQQKALAPLASHWGGMRDTQRRKWLEMVRNFHAMPPAEQERLHGRMAEWANLSYEQRTQARMSFAEASKLDPGQKKARWEAYQALSPEERSRLTEGHTTPPTGAARAVRPVPPQRLATLPPAATPRPRPTIGVPSSQFDQKTLLPQHIAAHPAARVAPAPASTPAPASDMSATTPTAPVPAEPLSAP</sequence>
<protein>
    <submittedName>
        <fullName evidence="2">Uncharacterized protein DUF3106</fullName>
    </submittedName>
</protein>
<evidence type="ECO:0000313" key="3">
    <source>
        <dbReference type="Proteomes" id="UP000247540"/>
    </source>
</evidence>
<gene>
    <name evidence="2" type="ORF">DFQ15_10253</name>
</gene>
<dbReference type="OrthoDB" id="9796567at2"/>
<feature type="compositionally biased region" description="Low complexity" evidence="1">
    <location>
        <begin position="223"/>
        <end position="246"/>
    </location>
</feature>
<comment type="caution">
    <text evidence="2">The sequence shown here is derived from an EMBL/GenBank/DDBJ whole genome shotgun (WGS) entry which is preliminary data.</text>
</comment>
<name>A0A318SK60_9BURK</name>
<proteinExistence type="predicted"/>
<feature type="region of interest" description="Disordered" evidence="1">
    <location>
        <begin position="157"/>
        <end position="177"/>
    </location>
</feature>
<dbReference type="InterPro" id="IPR021455">
    <property type="entry name" value="DUF3106"/>
</dbReference>
<dbReference type="EMBL" id="QJTC01000002">
    <property type="protein sequence ID" value="PYE79323.1"/>
    <property type="molecule type" value="Genomic_DNA"/>
</dbReference>
<reference evidence="2 3" key="1">
    <citation type="submission" date="2018-06" db="EMBL/GenBank/DDBJ databases">
        <title>Genomic Encyclopedia of Type Strains, Phase III (KMG-III): the genomes of soil and plant-associated and newly described type strains.</title>
        <authorList>
            <person name="Whitman W."/>
        </authorList>
    </citation>
    <scope>NUCLEOTIDE SEQUENCE [LARGE SCALE GENOMIC DNA]</scope>
    <source>
        <strain evidence="2 3">CECT 7646</strain>
    </source>
</reference>
<evidence type="ECO:0000256" key="1">
    <source>
        <dbReference type="SAM" id="MobiDB-lite"/>
    </source>
</evidence>
<keyword evidence="3" id="KW-1185">Reference proteome</keyword>
<dbReference type="RefSeq" id="WP_110464309.1">
    <property type="nucleotide sequence ID" value="NZ_JAMOFZ010000001.1"/>
</dbReference>
<feature type="compositionally biased region" description="Pro residues" evidence="1">
    <location>
        <begin position="247"/>
        <end position="257"/>
    </location>
</feature>
<evidence type="ECO:0000313" key="2">
    <source>
        <dbReference type="EMBL" id="PYE79323.1"/>
    </source>
</evidence>
<feature type="region of interest" description="Disordered" evidence="1">
    <location>
        <begin position="223"/>
        <end position="257"/>
    </location>
</feature>
<accession>A0A318SK60</accession>
<organism evidence="2 3">
    <name type="scientific">Xylophilus ampelinus</name>
    <dbReference type="NCBI Taxonomy" id="54067"/>
    <lineage>
        <taxon>Bacteria</taxon>
        <taxon>Pseudomonadati</taxon>
        <taxon>Pseudomonadota</taxon>
        <taxon>Betaproteobacteria</taxon>
        <taxon>Burkholderiales</taxon>
        <taxon>Xylophilus</taxon>
    </lineage>
</organism>
<dbReference type="AlphaFoldDB" id="A0A318SK60"/>
<dbReference type="Proteomes" id="UP000247540">
    <property type="component" value="Unassembled WGS sequence"/>
</dbReference>